<sequence>MRLRLALGGIVLPVVLCAVLWLVLPLGSQADSPQGKAASIQKKIDVTRSRIGRRKGTEHVLTSDITAWSKRIARLQGSISTLQSREARIQSDLDARRAELASTQSRLRSERARLARLRVRLAQGRVVLARRLRQLYEADRPDLVTVVLNSKGFADLLERGQFLSAIQRQDAQILTLVKSAKADATATAARLDTLEGRQQQLTRIVLQRRDQVAQVKQQLIDTRVGYQQTRAGKQAALTKVRGERKALEDHLSELQKESARVQAELAPGAPGLPAGPIKGGSGRFIWPVNGPITAPFCESRPWEACHPGMDIGVPTGTPIRAADGGRVAIAGWVGGYGNYTCIQHSASLSTCYGHQSVLKVSVGQQVSQGQVIGLSGSTGHSTGPHLHFEVRVNGAVTNPLNYL</sequence>
<gene>
    <name evidence="5" type="ORF">FSW04_22300</name>
</gene>
<feature type="domain" description="M23ase beta-sheet core" evidence="3">
    <location>
        <begin position="306"/>
        <end position="399"/>
    </location>
</feature>
<evidence type="ECO:0000313" key="6">
    <source>
        <dbReference type="Proteomes" id="UP000321805"/>
    </source>
</evidence>
<feature type="coiled-coil region" evidence="2">
    <location>
        <begin position="237"/>
        <end position="264"/>
    </location>
</feature>
<name>A0A5B8UBM4_9ACTN</name>
<dbReference type="InterPro" id="IPR057309">
    <property type="entry name" value="PcsB_CC"/>
</dbReference>
<dbReference type="EMBL" id="CP042430">
    <property type="protein sequence ID" value="QEC50031.1"/>
    <property type="molecule type" value="Genomic_DNA"/>
</dbReference>
<protein>
    <submittedName>
        <fullName evidence="5">Peptidoglycan DD-metalloendopeptidase family protein</fullName>
    </submittedName>
</protein>
<evidence type="ECO:0000256" key="1">
    <source>
        <dbReference type="ARBA" id="ARBA00022729"/>
    </source>
</evidence>
<reference evidence="5 6" key="1">
    <citation type="journal article" date="2018" name="J. Microbiol.">
        <title>Baekduia soli gen. nov., sp. nov., a novel bacterium isolated from the soil of Baekdu Mountain and proposal of a novel family name, Baekduiaceae fam. nov.</title>
        <authorList>
            <person name="An D.S."/>
            <person name="Siddiqi M.Z."/>
            <person name="Kim K.H."/>
            <person name="Yu H.S."/>
            <person name="Im W.T."/>
        </authorList>
    </citation>
    <scope>NUCLEOTIDE SEQUENCE [LARGE SCALE GENOMIC DNA]</scope>
    <source>
        <strain evidence="5 6">BR7-21</strain>
    </source>
</reference>
<dbReference type="InterPro" id="IPR050570">
    <property type="entry name" value="Cell_wall_metabolism_enzyme"/>
</dbReference>
<dbReference type="RefSeq" id="WP_146922395.1">
    <property type="nucleotide sequence ID" value="NZ_CP042430.1"/>
</dbReference>
<dbReference type="CDD" id="cd12797">
    <property type="entry name" value="M23_peptidase"/>
    <property type="match status" value="1"/>
</dbReference>
<dbReference type="Pfam" id="PF01551">
    <property type="entry name" value="Peptidase_M23"/>
    <property type="match status" value="1"/>
</dbReference>
<dbReference type="KEGG" id="bsol:FSW04_22300"/>
<dbReference type="InterPro" id="IPR016047">
    <property type="entry name" value="M23ase_b-sheet_dom"/>
</dbReference>
<organism evidence="5 6">
    <name type="scientific">Baekduia soli</name>
    <dbReference type="NCBI Taxonomy" id="496014"/>
    <lineage>
        <taxon>Bacteria</taxon>
        <taxon>Bacillati</taxon>
        <taxon>Actinomycetota</taxon>
        <taxon>Thermoleophilia</taxon>
        <taxon>Solirubrobacterales</taxon>
        <taxon>Baekduiaceae</taxon>
        <taxon>Baekduia</taxon>
    </lineage>
</organism>
<dbReference type="Proteomes" id="UP000321805">
    <property type="component" value="Chromosome"/>
</dbReference>
<evidence type="ECO:0000313" key="5">
    <source>
        <dbReference type="EMBL" id="QEC50031.1"/>
    </source>
</evidence>
<proteinExistence type="predicted"/>
<keyword evidence="2" id="KW-0175">Coiled coil</keyword>
<keyword evidence="6" id="KW-1185">Reference proteome</keyword>
<dbReference type="Gene3D" id="2.70.70.10">
    <property type="entry name" value="Glucose Permease (Domain IIA)"/>
    <property type="match status" value="1"/>
</dbReference>
<feature type="domain" description="Peptidoglycan hydrolase PcsB coiled-coil" evidence="4">
    <location>
        <begin position="117"/>
        <end position="182"/>
    </location>
</feature>
<evidence type="ECO:0000259" key="3">
    <source>
        <dbReference type="Pfam" id="PF01551"/>
    </source>
</evidence>
<evidence type="ECO:0000259" key="4">
    <source>
        <dbReference type="Pfam" id="PF24568"/>
    </source>
</evidence>
<dbReference type="Gene3D" id="6.10.250.3150">
    <property type="match status" value="1"/>
</dbReference>
<dbReference type="OrthoDB" id="5244067at2"/>
<evidence type="ECO:0000256" key="2">
    <source>
        <dbReference type="SAM" id="Coils"/>
    </source>
</evidence>
<dbReference type="PANTHER" id="PTHR21666:SF270">
    <property type="entry name" value="MUREIN HYDROLASE ACTIVATOR ENVC"/>
    <property type="match status" value="1"/>
</dbReference>
<dbReference type="GO" id="GO:0004222">
    <property type="term" value="F:metalloendopeptidase activity"/>
    <property type="evidence" value="ECO:0007669"/>
    <property type="project" value="TreeGrafter"/>
</dbReference>
<accession>A0A5B8UBM4</accession>
<dbReference type="PANTHER" id="PTHR21666">
    <property type="entry name" value="PEPTIDASE-RELATED"/>
    <property type="match status" value="1"/>
</dbReference>
<keyword evidence="1" id="KW-0732">Signal</keyword>
<dbReference type="Pfam" id="PF24568">
    <property type="entry name" value="CC_PcsB"/>
    <property type="match status" value="1"/>
</dbReference>
<dbReference type="SUPFAM" id="SSF51261">
    <property type="entry name" value="Duplicated hybrid motif"/>
    <property type="match status" value="1"/>
</dbReference>
<dbReference type="AlphaFoldDB" id="A0A5B8UBM4"/>
<dbReference type="InterPro" id="IPR011055">
    <property type="entry name" value="Dup_hybrid_motif"/>
</dbReference>